<feature type="domain" description="NusG-like N-terminal" evidence="8">
    <location>
        <begin position="1"/>
        <end position="108"/>
    </location>
</feature>
<evidence type="ECO:0000256" key="2">
    <source>
        <dbReference type="ARBA" id="ARBA00022814"/>
    </source>
</evidence>
<dbReference type="InterPro" id="IPR015869">
    <property type="entry name" value="Transcrpt_antiterm_NusG_bac_CS"/>
</dbReference>
<dbReference type="PROSITE" id="PS01014">
    <property type="entry name" value="NUSG"/>
    <property type="match status" value="1"/>
</dbReference>
<evidence type="ECO:0000256" key="5">
    <source>
        <dbReference type="HAMAP-Rule" id="MF_00948"/>
    </source>
</evidence>
<dbReference type="PANTHER" id="PTHR30265:SF2">
    <property type="entry name" value="TRANSCRIPTION TERMINATION_ANTITERMINATION PROTEIN NUSG"/>
    <property type="match status" value="1"/>
</dbReference>
<dbReference type="SUPFAM" id="SSF82679">
    <property type="entry name" value="N-utilization substance G protein NusG, N-terminal domain"/>
    <property type="match status" value="1"/>
</dbReference>
<dbReference type="GO" id="GO:0006354">
    <property type="term" value="P:DNA-templated transcription elongation"/>
    <property type="evidence" value="ECO:0007669"/>
    <property type="project" value="UniProtKB-UniRule"/>
</dbReference>
<dbReference type="InterPro" id="IPR008991">
    <property type="entry name" value="Translation_prot_SH3-like_sf"/>
</dbReference>
<dbReference type="NCBIfam" id="TIGR00922">
    <property type="entry name" value="nusG"/>
    <property type="match status" value="1"/>
</dbReference>
<dbReference type="InterPro" id="IPR036735">
    <property type="entry name" value="NGN_dom_sf"/>
</dbReference>
<name>A0A7C3UP70_UNCW3</name>
<dbReference type="InterPro" id="IPR005824">
    <property type="entry name" value="KOW"/>
</dbReference>
<dbReference type="InterPro" id="IPR047050">
    <property type="entry name" value="NGN"/>
</dbReference>
<keyword evidence="4 5" id="KW-0804">Transcription</keyword>
<dbReference type="InterPro" id="IPR001062">
    <property type="entry name" value="Transcrpt_antiterm_NusG"/>
</dbReference>
<dbReference type="Gene3D" id="3.30.70.940">
    <property type="entry name" value="NusG, N-terminal domain"/>
    <property type="match status" value="1"/>
</dbReference>
<evidence type="ECO:0000256" key="1">
    <source>
        <dbReference type="ARBA" id="ARBA00022472"/>
    </source>
</evidence>
<organism evidence="10">
    <name type="scientific">candidate division WOR-3 bacterium</name>
    <dbReference type="NCBI Taxonomy" id="2052148"/>
    <lineage>
        <taxon>Bacteria</taxon>
        <taxon>Bacteria division WOR-3</taxon>
    </lineage>
</organism>
<evidence type="ECO:0000256" key="3">
    <source>
        <dbReference type="ARBA" id="ARBA00023015"/>
    </source>
</evidence>
<keyword evidence="3 5" id="KW-0805">Transcription regulation</keyword>
<sequence length="174" mass="19777">MGFYIIHTYTGKERKVKEILEKRIAELSLGNVIRRVILPSEKILKVKKSEFVPEEKKLYPGYLIVEMDESEETFKLISSIPGVTHLLGTRNKPLPLTEEEVNEVLSQIESGQTKATAKTPFTKGEMVKVISGPFNGFSGTVEEVFPERRRVRVTITIFGRQTPVELDFIEVQPI</sequence>
<dbReference type="EMBL" id="DTMQ01000017">
    <property type="protein sequence ID" value="HGE99025.1"/>
    <property type="molecule type" value="Genomic_DNA"/>
</dbReference>
<protein>
    <recommendedName>
        <fullName evidence="5 6">Transcription termination/antitermination protein NusG</fullName>
    </recommendedName>
</protein>
<dbReference type="InterPro" id="IPR006645">
    <property type="entry name" value="NGN-like_dom"/>
</dbReference>
<comment type="function">
    <text evidence="5 7">Participates in transcription elongation, termination and antitermination.</text>
</comment>
<evidence type="ECO:0000259" key="9">
    <source>
        <dbReference type="SMART" id="SM00739"/>
    </source>
</evidence>
<dbReference type="HAMAP" id="MF_00948">
    <property type="entry name" value="NusG"/>
    <property type="match status" value="1"/>
</dbReference>
<evidence type="ECO:0000256" key="4">
    <source>
        <dbReference type="ARBA" id="ARBA00023163"/>
    </source>
</evidence>
<dbReference type="AlphaFoldDB" id="A0A7C3UP70"/>
<dbReference type="PRINTS" id="PR00338">
    <property type="entry name" value="NUSGTNSCPFCT"/>
</dbReference>
<evidence type="ECO:0000256" key="6">
    <source>
        <dbReference type="NCBIfam" id="TIGR00922"/>
    </source>
</evidence>
<dbReference type="SUPFAM" id="SSF50104">
    <property type="entry name" value="Translation proteins SH3-like domain"/>
    <property type="match status" value="1"/>
</dbReference>
<dbReference type="FunFam" id="2.30.30.30:FF:000002">
    <property type="entry name" value="Transcription termination/antitermination factor NusG"/>
    <property type="match status" value="1"/>
</dbReference>
<dbReference type="Pfam" id="PF00467">
    <property type="entry name" value="KOW"/>
    <property type="match status" value="1"/>
</dbReference>
<dbReference type="InterPro" id="IPR043425">
    <property type="entry name" value="NusG-like"/>
</dbReference>
<dbReference type="SMART" id="SM00738">
    <property type="entry name" value="NGN"/>
    <property type="match status" value="1"/>
</dbReference>
<dbReference type="GO" id="GO:0031564">
    <property type="term" value="P:transcription antitermination"/>
    <property type="evidence" value="ECO:0007669"/>
    <property type="project" value="UniProtKB-UniRule"/>
</dbReference>
<comment type="caution">
    <text evidence="10">The sequence shown here is derived from an EMBL/GenBank/DDBJ whole genome shotgun (WGS) entry which is preliminary data.</text>
</comment>
<gene>
    <name evidence="5 10" type="primary">nusG</name>
    <name evidence="10" type="ORF">ENX07_03020</name>
</gene>
<dbReference type="InterPro" id="IPR014722">
    <property type="entry name" value="Rib_uL2_dom2"/>
</dbReference>
<evidence type="ECO:0000256" key="7">
    <source>
        <dbReference type="RuleBase" id="RU000538"/>
    </source>
</evidence>
<feature type="domain" description="KOW" evidence="9">
    <location>
        <begin position="120"/>
        <end position="147"/>
    </location>
</feature>
<dbReference type="PANTHER" id="PTHR30265">
    <property type="entry name" value="RHO-INTERACTING TRANSCRIPTION TERMINATION FACTOR NUSG"/>
    <property type="match status" value="1"/>
</dbReference>
<dbReference type="GO" id="GO:0005829">
    <property type="term" value="C:cytosol"/>
    <property type="evidence" value="ECO:0007669"/>
    <property type="project" value="TreeGrafter"/>
</dbReference>
<proteinExistence type="inferred from homology"/>
<evidence type="ECO:0000259" key="8">
    <source>
        <dbReference type="SMART" id="SM00738"/>
    </source>
</evidence>
<dbReference type="CDD" id="cd09891">
    <property type="entry name" value="NGN_Bact_1"/>
    <property type="match status" value="1"/>
</dbReference>
<reference evidence="10" key="1">
    <citation type="journal article" date="2020" name="mSystems">
        <title>Genome- and Community-Level Interaction Insights into Carbon Utilization and Element Cycling Functions of Hydrothermarchaeota in Hydrothermal Sediment.</title>
        <authorList>
            <person name="Zhou Z."/>
            <person name="Liu Y."/>
            <person name="Xu W."/>
            <person name="Pan J."/>
            <person name="Luo Z.H."/>
            <person name="Li M."/>
        </authorList>
    </citation>
    <scope>NUCLEOTIDE SEQUENCE [LARGE SCALE GENOMIC DNA]</scope>
    <source>
        <strain evidence="10">SpSt-906</strain>
    </source>
</reference>
<accession>A0A7C3UP70</accession>
<keyword evidence="1 5" id="KW-0806">Transcription termination</keyword>
<dbReference type="Pfam" id="PF02357">
    <property type="entry name" value="NusG"/>
    <property type="match status" value="1"/>
</dbReference>
<keyword evidence="2 5" id="KW-0889">Transcription antitermination</keyword>
<evidence type="ECO:0000313" key="10">
    <source>
        <dbReference type="EMBL" id="HGE99025.1"/>
    </source>
</evidence>
<dbReference type="CDD" id="cd06091">
    <property type="entry name" value="KOW_NusG"/>
    <property type="match status" value="1"/>
</dbReference>
<dbReference type="Gene3D" id="2.30.30.30">
    <property type="match status" value="1"/>
</dbReference>
<dbReference type="GO" id="GO:0006353">
    <property type="term" value="P:DNA-templated transcription termination"/>
    <property type="evidence" value="ECO:0007669"/>
    <property type="project" value="UniProtKB-UniRule"/>
</dbReference>
<comment type="similarity">
    <text evidence="5 7">Belongs to the NusG family.</text>
</comment>
<dbReference type="SMART" id="SM00739">
    <property type="entry name" value="KOW"/>
    <property type="match status" value="1"/>
</dbReference>
<dbReference type="GO" id="GO:0032784">
    <property type="term" value="P:regulation of DNA-templated transcription elongation"/>
    <property type="evidence" value="ECO:0007669"/>
    <property type="project" value="InterPro"/>
</dbReference>